<reference evidence="2 3" key="1">
    <citation type="journal article" date="2014" name="Genome Announc.">
        <title>Draft Genome Sequence of Lysobacter capsici AZ78, a Bacterium Antagonistic to Plant-Pathogenic Oomycetes.</title>
        <authorList>
            <person name="Puopolo G."/>
            <person name="Sonego P."/>
            <person name="Engelen K."/>
            <person name="Pertot I."/>
        </authorList>
    </citation>
    <scope>NUCLEOTIDE SEQUENCE [LARGE SCALE GENOMIC DNA]</scope>
    <source>
        <strain evidence="2 3">AZ78</strain>
    </source>
</reference>
<protein>
    <submittedName>
        <fullName evidence="2">Uncharacterized protein</fullName>
    </submittedName>
</protein>
<dbReference type="EMBL" id="JAJA02000001">
    <property type="protein sequence ID" value="KWS05487.1"/>
    <property type="molecule type" value="Genomic_DNA"/>
</dbReference>
<evidence type="ECO:0000313" key="2">
    <source>
        <dbReference type="EMBL" id="KWS05487.1"/>
    </source>
</evidence>
<evidence type="ECO:0000313" key="3">
    <source>
        <dbReference type="Proteomes" id="UP000023435"/>
    </source>
</evidence>
<organism evidence="2 3">
    <name type="scientific">Lysobacter capsici AZ78</name>
    <dbReference type="NCBI Taxonomy" id="1444315"/>
    <lineage>
        <taxon>Bacteria</taxon>
        <taxon>Pseudomonadati</taxon>
        <taxon>Pseudomonadota</taxon>
        <taxon>Gammaproteobacteria</taxon>
        <taxon>Lysobacterales</taxon>
        <taxon>Lysobacteraceae</taxon>
        <taxon>Lysobacter</taxon>
    </lineage>
</organism>
<feature type="signal peptide" evidence="1">
    <location>
        <begin position="1"/>
        <end position="29"/>
    </location>
</feature>
<name>A0A108UAD1_9GAMM</name>
<comment type="caution">
    <text evidence="2">The sequence shown here is derived from an EMBL/GenBank/DDBJ whole genome shotgun (WGS) entry which is preliminary data.</text>
</comment>
<gene>
    <name evidence="2" type="ORF">AZ78_3039</name>
</gene>
<dbReference type="OrthoDB" id="6025292at2"/>
<accession>A0A108UAD1</accession>
<evidence type="ECO:0000256" key="1">
    <source>
        <dbReference type="SAM" id="SignalP"/>
    </source>
</evidence>
<dbReference type="RefSeq" id="WP_036114232.1">
    <property type="nucleotide sequence ID" value="NZ_JAJA02000001.1"/>
</dbReference>
<keyword evidence="3" id="KW-1185">Reference proteome</keyword>
<proteinExistence type="predicted"/>
<keyword evidence="1" id="KW-0732">Signal</keyword>
<sequence>MQGLRLRVLCVLALLCGAGAAVRMPLANAAEVEGRDATTTTLYKGRVGERAVTLYLKSEPAPCGGDRRLISAIYRYDGVSKWLLLQATDDRKGHLALVESGLGTGVTGAMMLVDKGGTLKGKWISPDGERLLPVQLSKTAMGKAERDKLDDQLERTVYENNDC</sequence>
<feature type="chain" id="PRO_5007131786" evidence="1">
    <location>
        <begin position="30"/>
        <end position="163"/>
    </location>
</feature>
<dbReference type="Proteomes" id="UP000023435">
    <property type="component" value="Unassembled WGS sequence"/>
</dbReference>
<dbReference type="AlphaFoldDB" id="A0A108UAD1"/>